<dbReference type="InterPro" id="IPR036412">
    <property type="entry name" value="HAD-like_sf"/>
</dbReference>
<protein>
    <submittedName>
        <fullName evidence="1">Haloacid dehalogenase</fullName>
    </submittedName>
</protein>
<dbReference type="Gene3D" id="3.40.50.1000">
    <property type="entry name" value="HAD superfamily/HAD-like"/>
    <property type="match status" value="1"/>
</dbReference>
<dbReference type="Gene3D" id="1.10.150.240">
    <property type="entry name" value="Putative phosphatase, domain 2"/>
    <property type="match status" value="1"/>
</dbReference>
<dbReference type="SFLD" id="SFLDG01135">
    <property type="entry name" value="C1.5.6:_HAD__Beta-PGM__Phospha"/>
    <property type="match status" value="1"/>
</dbReference>
<dbReference type="InterPro" id="IPR050155">
    <property type="entry name" value="HAD-like_hydrolase_sf"/>
</dbReference>
<dbReference type="PANTHER" id="PTHR43434:SF16">
    <property type="entry name" value="BLL8046 PROTEIN"/>
    <property type="match status" value="1"/>
</dbReference>
<dbReference type="InterPro" id="IPR023214">
    <property type="entry name" value="HAD_sf"/>
</dbReference>
<dbReference type="SUPFAM" id="SSF56784">
    <property type="entry name" value="HAD-like"/>
    <property type="match status" value="1"/>
</dbReference>
<proteinExistence type="predicted"/>
<accession>A0A919KC17</accession>
<dbReference type="AlphaFoldDB" id="A0A919KC17"/>
<reference evidence="1" key="1">
    <citation type="submission" date="2021-01" db="EMBL/GenBank/DDBJ databases">
        <title>Whole genome shotgun sequence of Actinoplanes siamensis NBRC 109076.</title>
        <authorList>
            <person name="Komaki H."/>
            <person name="Tamura T."/>
        </authorList>
    </citation>
    <scope>NUCLEOTIDE SEQUENCE</scope>
    <source>
        <strain evidence="1">NBRC 109076</strain>
    </source>
</reference>
<name>A0A919KC17_9ACTN</name>
<dbReference type="NCBIfam" id="TIGR01549">
    <property type="entry name" value="HAD-SF-IA-v1"/>
    <property type="match status" value="1"/>
</dbReference>
<gene>
    <name evidence="1" type="ORF">Asi03nite_03380</name>
</gene>
<dbReference type="InterPro" id="IPR006439">
    <property type="entry name" value="HAD-SF_hydro_IA"/>
</dbReference>
<dbReference type="SFLD" id="SFLDG01129">
    <property type="entry name" value="C1.5:_HAD__Beta-PGM__Phosphata"/>
    <property type="match status" value="1"/>
</dbReference>
<dbReference type="Pfam" id="PF13419">
    <property type="entry name" value="HAD_2"/>
    <property type="match status" value="1"/>
</dbReference>
<comment type="caution">
    <text evidence="1">The sequence shown here is derived from an EMBL/GenBank/DDBJ whole genome shotgun (WGS) entry which is preliminary data.</text>
</comment>
<dbReference type="GO" id="GO:0005829">
    <property type="term" value="C:cytosol"/>
    <property type="evidence" value="ECO:0007669"/>
    <property type="project" value="TreeGrafter"/>
</dbReference>
<sequence length="221" mass="24110">MADTAIFDVDGTLVDTNYQHALAWYRAFRRFDLTLPVWRLHRAIGMGGDRLVPAVAGDEVERRHGDALREAWAEEFGRLIDEVQPFDGARELIEEVKSRGFRVVLASSGKKDQVERFLDLVGGRPVTDAWTTADDVESSKPAPDLVATALERVGGSSGVMVGDSTWDCVAARKLGVPTIAVRTGGFSVEELKDAGAVRVFDSLVELREALDDTPLASPGRE</sequence>
<keyword evidence="2" id="KW-1185">Reference proteome</keyword>
<dbReference type="PRINTS" id="PR00413">
    <property type="entry name" value="HADHALOGNASE"/>
</dbReference>
<evidence type="ECO:0000313" key="2">
    <source>
        <dbReference type="Proteomes" id="UP000629619"/>
    </source>
</evidence>
<dbReference type="GO" id="GO:0008967">
    <property type="term" value="F:phosphoglycolate phosphatase activity"/>
    <property type="evidence" value="ECO:0007669"/>
    <property type="project" value="TreeGrafter"/>
</dbReference>
<evidence type="ECO:0000313" key="1">
    <source>
        <dbReference type="EMBL" id="GIF02800.1"/>
    </source>
</evidence>
<dbReference type="RefSeq" id="WP_203676519.1">
    <property type="nucleotide sequence ID" value="NZ_BOMW01000005.1"/>
</dbReference>
<dbReference type="PANTHER" id="PTHR43434">
    <property type="entry name" value="PHOSPHOGLYCOLATE PHOSPHATASE"/>
    <property type="match status" value="1"/>
</dbReference>
<dbReference type="InterPro" id="IPR041492">
    <property type="entry name" value="HAD_2"/>
</dbReference>
<dbReference type="Proteomes" id="UP000629619">
    <property type="component" value="Unassembled WGS sequence"/>
</dbReference>
<dbReference type="SFLD" id="SFLDS00003">
    <property type="entry name" value="Haloacid_Dehalogenase"/>
    <property type="match status" value="1"/>
</dbReference>
<dbReference type="InterPro" id="IPR023198">
    <property type="entry name" value="PGP-like_dom2"/>
</dbReference>
<organism evidence="1 2">
    <name type="scientific">Actinoplanes siamensis</name>
    <dbReference type="NCBI Taxonomy" id="1223317"/>
    <lineage>
        <taxon>Bacteria</taxon>
        <taxon>Bacillati</taxon>
        <taxon>Actinomycetota</taxon>
        <taxon>Actinomycetes</taxon>
        <taxon>Micromonosporales</taxon>
        <taxon>Micromonosporaceae</taxon>
        <taxon>Actinoplanes</taxon>
    </lineage>
</organism>
<dbReference type="EMBL" id="BOMW01000005">
    <property type="protein sequence ID" value="GIF02800.1"/>
    <property type="molecule type" value="Genomic_DNA"/>
</dbReference>
<dbReference type="GO" id="GO:0006281">
    <property type="term" value="P:DNA repair"/>
    <property type="evidence" value="ECO:0007669"/>
    <property type="project" value="TreeGrafter"/>
</dbReference>